<dbReference type="InterPro" id="IPR009072">
    <property type="entry name" value="Histone-fold"/>
</dbReference>
<evidence type="ECO:0000256" key="6">
    <source>
        <dbReference type="SAM" id="MobiDB-lite"/>
    </source>
</evidence>
<dbReference type="STRING" id="13616.ENSMODP00000015054"/>
<dbReference type="Pfam" id="PF05236">
    <property type="entry name" value="TAF4"/>
    <property type="match status" value="1"/>
</dbReference>
<dbReference type="SUPFAM" id="SSF158553">
    <property type="entry name" value="TAFH domain-like"/>
    <property type="match status" value="1"/>
</dbReference>
<keyword evidence="5" id="KW-0539">Nucleus</keyword>
<dbReference type="InterPro" id="IPR037249">
    <property type="entry name" value="TAFH/NHR1_dom_sf"/>
</dbReference>
<dbReference type="Gene3D" id="1.10.20.10">
    <property type="entry name" value="Histone, subunit A"/>
    <property type="match status" value="1"/>
</dbReference>
<evidence type="ECO:0000313" key="8">
    <source>
        <dbReference type="Ensembl" id="ENSMODP00000015054.3"/>
    </source>
</evidence>
<dbReference type="Pfam" id="PF07531">
    <property type="entry name" value="TAFH"/>
    <property type="match status" value="1"/>
</dbReference>
<dbReference type="HOGENOM" id="CLU_010576_2_1_1"/>
<evidence type="ECO:0000259" key="7">
    <source>
        <dbReference type="PROSITE" id="PS51119"/>
    </source>
</evidence>
<feature type="region of interest" description="Disordered" evidence="6">
    <location>
        <begin position="537"/>
        <end position="562"/>
    </location>
</feature>
<reference evidence="8" key="3">
    <citation type="submission" date="2025-09" db="UniProtKB">
        <authorList>
            <consortium name="Ensembl"/>
        </authorList>
    </citation>
    <scope>IDENTIFICATION</scope>
</reference>
<dbReference type="GO" id="GO:0006355">
    <property type="term" value="P:regulation of DNA-templated transcription"/>
    <property type="evidence" value="ECO:0007669"/>
    <property type="project" value="UniProtKB-ARBA"/>
</dbReference>
<dbReference type="Gene3D" id="1.20.120.1110">
    <property type="entry name" value="TAFH/NHR1 domain"/>
    <property type="match status" value="1"/>
</dbReference>
<protein>
    <recommendedName>
        <fullName evidence="7">TAFH domain-containing protein</fullName>
    </recommendedName>
</protein>
<proteinExistence type="inferred from homology"/>
<dbReference type="GO" id="GO:0003677">
    <property type="term" value="F:DNA binding"/>
    <property type="evidence" value="ECO:0000318"/>
    <property type="project" value="GO_Central"/>
</dbReference>
<keyword evidence="3" id="KW-0805">Transcription regulation</keyword>
<reference evidence="8" key="2">
    <citation type="submission" date="2025-08" db="UniProtKB">
        <authorList>
            <consortium name="Ensembl"/>
        </authorList>
    </citation>
    <scope>IDENTIFICATION</scope>
</reference>
<evidence type="ECO:0000256" key="3">
    <source>
        <dbReference type="ARBA" id="ARBA00023015"/>
    </source>
</evidence>
<dbReference type="AlphaFoldDB" id="F7AM90"/>
<comment type="similarity">
    <text evidence="2">Belongs to the TAF4 family.</text>
</comment>
<feature type="domain" description="TAFH" evidence="7">
    <location>
        <begin position="132"/>
        <end position="229"/>
    </location>
</feature>
<evidence type="ECO:0000256" key="1">
    <source>
        <dbReference type="ARBA" id="ARBA00004123"/>
    </source>
</evidence>
<dbReference type="InterPro" id="IPR007900">
    <property type="entry name" value="TAF4_C"/>
</dbReference>
<dbReference type="GO" id="GO:0005669">
    <property type="term" value="C:transcription factor TFIID complex"/>
    <property type="evidence" value="ECO:0000318"/>
    <property type="project" value="GO_Central"/>
</dbReference>
<dbReference type="Proteomes" id="UP000002280">
    <property type="component" value="Chromosome 3"/>
</dbReference>
<dbReference type="InParanoid" id="F7AM90"/>
<sequence length="597" mass="65680">MSTTGVPPGMVHILTEKGRLALIPQQSMAQAHPEGQNQNTMTPVQMSTVQAPGITTIEQQMTSTTIMKQVSQAQTVVQPSITLGHSPTVQPQIVLVGNAQTAKLPIASSTCSAPSQMTVLEATATSAAPETVESVKRCKNFLSTLIMLVSSYKYAPKIAANIKELIQNCLEGKIEAEDFASRTFQEFHSSPPPYLAPFLKRNLAALRQSVPDPAAFIRQCQQEQPSVPATSTLKTVVLKSSGQCTAGKTAATSSSTRQTQLTPGNVSKGQLLALVIQQPKKPGAPQQVTLTPTSVAVLQQPDNRIRLVPSQQIQLKQLQTASVVKPALLPGTKVLNMTFAPKSEVKEPGPFREGDAITVASTASVNLSQESARTLTTNSESEGTLASSRKEDTFLLSGLLQRRMLEIGQKHGITELHPDVVSYVSHATKQRLRNLIEKVSEIAQLNNISYKNDKRYEQTSNVQAQLKFFKQLDQIEKQRKDAREREFLRSVAKSRSRQEDPEQVRLKQRAKEMQLQELEERCQRDTNLTALAAIGPRKKRKVDSLGPGSETKGSGDGTTEWFTQQRKTRVKLRDLIYCLGKDQVTRHSLLLYKAFLK</sequence>
<dbReference type="GeneTree" id="ENSGT00390000011620"/>
<organism evidence="8 9">
    <name type="scientific">Monodelphis domestica</name>
    <name type="common">Gray short-tailed opossum</name>
    <dbReference type="NCBI Taxonomy" id="13616"/>
    <lineage>
        <taxon>Eukaryota</taxon>
        <taxon>Metazoa</taxon>
        <taxon>Chordata</taxon>
        <taxon>Craniata</taxon>
        <taxon>Vertebrata</taxon>
        <taxon>Euteleostomi</taxon>
        <taxon>Mammalia</taxon>
        <taxon>Metatheria</taxon>
        <taxon>Didelphimorphia</taxon>
        <taxon>Didelphidae</taxon>
        <taxon>Monodelphis</taxon>
    </lineage>
</organism>
<comment type="subcellular location">
    <subcellularLocation>
        <location evidence="1">Nucleus</location>
    </subcellularLocation>
</comment>
<dbReference type="InterPro" id="IPR045144">
    <property type="entry name" value="TAF4"/>
</dbReference>
<dbReference type="PANTHER" id="PTHR15138">
    <property type="entry name" value="TRANSCRIPTION INITIATION FACTOR TFIID SUBUNIT 4"/>
    <property type="match status" value="1"/>
</dbReference>
<dbReference type="InterPro" id="IPR003894">
    <property type="entry name" value="TAFH_NHR1"/>
</dbReference>
<dbReference type="SUPFAM" id="SSF47113">
    <property type="entry name" value="Histone-fold"/>
    <property type="match status" value="1"/>
</dbReference>
<evidence type="ECO:0000313" key="9">
    <source>
        <dbReference type="Proteomes" id="UP000002280"/>
    </source>
</evidence>
<accession>F7AM90</accession>
<evidence type="ECO:0000256" key="4">
    <source>
        <dbReference type="ARBA" id="ARBA00023163"/>
    </source>
</evidence>
<dbReference type="OMA" id="QIPARYA"/>
<keyword evidence="9" id="KW-1185">Reference proteome</keyword>
<evidence type="ECO:0000256" key="2">
    <source>
        <dbReference type="ARBA" id="ARBA00006178"/>
    </source>
</evidence>
<name>F7AM90_MONDO</name>
<dbReference type="PROSITE" id="PS51119">
    <property type="entry name" value="TAFH"/>
    <property type="match status" value="1"/>
</dbReference>
<dbReference type="eggNOG" id="KOG2341">
    <property type="taxonomic scope" value="Eukaryota"/>
</dbReference>
<evidence type="ECO:0000256" key="5">
    <source>
        <dbReference type="ARBA" id="ARBA00023242"/>
    </source>
</evidence>
<dbReference type="Ensembl" id="ENSMODT00000015332.3">
    <property type="protein sequence ID" value="ENSMODP00000015054.3"/>
    <property type="gene ID" value="ENSMODG00000012015.3"/>
</dbReference>
<reference evidence="8 9" key="1">
    <citation type="journal article" date="2007" name="Nature">
        <title>Genome of the marsupial Monodelphis domestica reveals innovation in non-coding sequences.</title>
        <authorList>
            <person name="Mikkelsen T.S."/>
            <person name="Wakefield M.J."/>
            <person name="Aken B."/>
            <person name="Amemiya C.T."/>
            <person name="Chang J.L."/>
            <person name="Duke S."/>
            <person name="Garber M."/>
            <person name="Gentles A.J."/>
            <person name="Goodstadt L."/>
            <person name="Heger A."/>
            <person name="Jurka J."/>
            <person name="Kamal M."/>
            <person name="Mauceli E."/>
            <person name="Searle S.M."/>
            <person name="Sharpe T."/>
            <person name="Baker M.L."/>
            <person name="Batzer M.A."/>
            <person name="Benos P.V."/>
            <person name="Belov K."/>
            <person name="Clamp M."/>
            <person name="Cook A."/>
            <person name="Cuff J."/>
            <person name="Das R."/>
            <person name="Davidow L."/>
            <person name="Deakin J.E."/>
            <person name="Fazzari M.J."/>
            <person name="Glass J.L."/>
            <person name="Grabherr M."/>
            <person name="Greally J.M."/>
            <person name="Gu W."/>
            <person name="Hore T.A."/>
            <person name="Huttley G.A."/>
            <person name="Kleber M."/>
            <person name="Jirtle R.L."/>
            <person name="Koina E."/>
            <person name="Lee J.T."/>
            <person name="Mahony S."/>
            <person name="Marra M.A."/>
            <person name="Miller R.D."/>
            <person name="Nicholls R.D."/>
            <person name="Oda M."/>
            <person name="Papenfuss A.T."/>
            <person name="Parra Z.E."/>
            <person name="Pollock D.D."/>
            <person name="Ray D.A."/>
            <person name="Schein J.E."/>
            <person name="Speed T.P."/>
            <person name="Thompson K."/>
            <person name="VandeBerg J.L."/>
            <person name="Wade C.M."/>
            <person name="Walker J.A."/>
            <person name="Waters P.D."/>
            <person name="Webber C."/>
            <person name="Weidman J.R."/>
            <person name="Xie X."/>
            <person name="Zody M.C."/>
            <person name="Baldwin J."/>
            <person name="Abdouelleil A."/>
            <person name="Abdulkadir J."/>
            <person name="Abebe A."/>
            <person name="Abera B."/>
            <person name="Abreu J."/>
            <person name="Acer S.C."/>
            <person name="Aftuck L."/>
            <person name="Alexander A."/>
            <person name="An P."/>
            <person name="Anderson E."/>
            <person name="Anderson S."/>
            <person name="Arachi H."/>
            <person name="Azer M."/>
            <person name="Bachantsang P."/>
            <person name="Barry A."/>
            <person name="Bayul T."/>
            <person name="Berlin A."/>
            <person name="Bessette D."/>
            <person name="Bloom T."/>
            <person name="Bloom T."/>
            <person name="Boguslavskiy L."/>
            <person name="Bonnet C."/>
            <person name="Boukhgalter B."/>
            <person name="Bourzgui I."/>
            <person name="Brown A."/>
            <person name="Cahill P."/>
            <person name="Channer S."/>
            <person name="Cheshatsang Y."/>
            <person name="Chuda L."/>
            <person name="Citroen M."/>
            <person name="Collymore A."/>
            <person name="Cooke P."/>
            <person name="Costello M."/>
            <person name="D'Aco K."/>
            <person name="Daza R."/>
            <person name="De Haan G."/>
            <person name="DeGray S."/>
            <person name="DeMaso C."/>
            <person name="Dhargay N."/>
            <person name="Dooley K."/>
            <person name="Dooley E."/>
            <person name="Doricent M."/>
            <person name="Dorje P."/>
            <person name="Dorjee K."/>
            <person name="Dupes A."/>
            <person name="Elong R."/>
            <person name="Falk J."/>
            <person name="Farina A."/>
            <person name="Faro S."/>
            <person name="Ferguson D."/>
            <person name="Fisher S."/>
            <person name="Foley C.D."/>
            <person name="Franke A."/>
            <person name="Friedrich D."/>
            <person name="Gadbois L."/>
            <person name="Gearin G."/>
            <person name="Gearin C.R."/>
            <person name="Giannoukos G."/>
            <person name="Goode T."/>
            <person name="Graham J."/>
            <person name="Grandbois E."/>
            <person name="Grewal S."/>
            <person name="Gyaltsen K."/>
            <person name="Hafez N."/>
            <person name="Hagos B."/>
            <person name="Hall J."/>
            <person name="Henson C."/>
            <person name="Hollinger A."/>
            <person name="Honan T."/>
            <person name="Huard M.D."/>
            <person name="Hughes L."/>
            <person name="Hurhula B."/>
            <person name="Husby M.E."/>
            <person name="Kamat A."/>
            <person name="Kanga B."/>
            <person name="Kashin S."/>
            <person name="Khazanovich D."/>
            <person name="Kisner P."/>
            <person name="Lance K."/>
            <person name="Lara M."/>
            <person name="Lee W."/>
            <person name="Lennon N."/>
            <person name="Letendre F."/>
            <person name="LeVine R."/>
            <person name="Lipovsky A."/>
            <person name="Liu X."/>
            <person name="Liu J."/>
            <person name="Liu S."/>
            <person name="Lokyitsang T."/>
            <person name="Lokyitsang Y."/>
            <person name="Lubonja R."/>
            <person name="Lui A."/>
            <person name="MacDonald P."/>
            <person name="Magnisalis V."/>
            <person name="Maru K."/>
            <person name="Matthews C."/>
            <person name="McCusker W."/>
            <person name="McDonough S."/>
            <person name="Mehta T."/>
            <person name="Meldrim J."/>
            <person name="Meneus L."/>
            <person name="Mihai O."/>
            <person name="Mihalev A."/>
            <person name="Mihova T."/>
            <person name="Mittelman R."/>
            <person name="Mlenga V."/>
            <person name="Montmayeur A."/>
            <person name="Mulrain L."/>
            <person name="Navidi A."/>
            <person name="Naylor J."/>
            <person name="Negash T."/>
            <person name="Nguyen T."/>
            <person name="Nguyen N."/>
            <person name="Nicol R."/>
            <person name="Norbu C."/>
            <person name="Norbu N."/>
            <person name="Novod N."/>
            <person name="O'Neill B."/>
            <person name="Osman S."/>
            <person name="Markiewicz E."/>
            <person name="Oyono O.L."/>
            <person name="Patti C."/>
            <person name="Phunkhang P."/>
            <person name="Pierre F."/>
            <person name="Priest M."/>
            <person name="Raghuraman S."/>
            <person name="Rege F."/>
            <person name="Reyes R."/>
            <person name="Rise C."/>
            <person name="Rogov P."/>
            <person name="Ross K."/>
            <person name="Ryan E."/>
            <person name="Settipalli S."/>
            <person name="Shea T."/>
            <person name="Sherpa N."/>
            <person name="Shi L."/>
            <person name="Shih D."/>
            <person name="Sparrow T."/>
            <person name="Spaulding J."/>
            <person name="Stalker J."/>
            <person name="Stange-Thomann N."/>
            <person name="Stavropoulos S."/>
            <person name="Stone C."/>
            <person name="Strader C."/>
            <person name="Tesfaye S."/>
            <person name="Thomson T."/>
            <person name="Thoulutsang Y."/>
            <person name="Thoulutsang D."/>
            <person name="Topham K."/>
            <person name="Topping I."/>
            <person name="Tsamla T."/>
            <person name="Vassiliev H."/>
            <person name="Vo A."/>
            <person name="Wangchuk T."/>
            <person name="Wangdi T."/>
            <person name="Weiand M."/>
            <person name="Wilkinson J."/>
            <person name="Wilson A."/>
            <person name="Yadav S."/>
            <person name="Young G."/>
            <person name="Yu Q."/>
            <person name="Zembek L."/>
            <person name="Zhong D."/>
            <person name="Zimmer A."/>
            <person name="Zwirko Z."/>
            <person name="Jaffe D.B."/>
            <person name="Alvarez P."/>
            <person name="Brockman W."/>
            <person name="Butler J."/>
            <person name="Chin C."/>
            <person name="Gnerre S."/>
            <person name="MacCallum I."/>
            <person name="Graves J.A."/>
            <person name="Ponting C.P."/>
            <person name="Breen M."/>
            <person name="Samollow P.B."/>
            <person name="Lander E.S."/>
            <person name="Lindblad-Toh K."/>
        </authorList>
    </citation>
    <scope>NUCLEOTIDE SEQUENCE [LARGE SCALE GENOMIC DNA]</scope>
</reference>
<dbReference type="CDD" id="cd08045">
    <property type="entry name" value="HFD_TAF4"/>
    <property type="match status" value="1"/>
</dbReference>
<dbReference type="SMART" id="SM00549">
    <property type="entry name" value="TAFH"/>
    <property type="match status" value="1"/>
</dbReference>
<dbReference type="GO" id="GO:0006367">
    <property type="term" value="P:transcription initiation at RNA polymerase II promoter"/>
    <property type="evidence" value="ECO:0000318"/>
    <property type="project" value="GO_Central"/>
</dbReference>
<dbReference type="GO" id="GO:0046982">
    <property type="term" value="F:protein heterodimerization activity"/>
    <property type="evidence" value="ECO:0007669"/>
    <property type="project" value="InterPro"/>
</dbReference>
<dbReference type="PANTHER" id="PTHR15138:SF18">
    <property type="entry name" value="TATA-BOX BINDING PROTEIN ASSOCIATED FACTOR 4"/>
    <property type="match status" value="1"/>
</dbReference>
<keyword evidence="4" id="KW-0804">Transcription</keyword>